<sequence length="199" mass="22440">MNWELVKLYTPHGSQTRWDSLRQCLANPAPGSYHALSTRVQGESETGFPDSPRAEIRLATPWRVQCPGLSRGFPPESQRRAEIDSLIGSRESASLWTRNRDFSSYRVVSTTTGRVMYFHCIVAVLGALVTPTAHVTIIITTTTYSTLFFQCRREGQPKATQCKKKKKNAHDASSLKVKKGYPKLRRKCLKTPLLKEVKS</sequence>
<name>A0A5B7JNM4_PORTR</name>
<accession>A0A5B7JNM4</accession>
<proteinExistence type="predicted"/>
<keyword evidence="3" id="KW-1185">Reference proteome</keyword>
<feature type="region of interest" description="Disordered" evidence="1">
    <location>
        <begin position="159"/>
        <end position="181"/>
    </location>
</feature>
<dbReference type="EMBL" id="VSRR010104469">
    <property type="protein sequence ID" value="MPC96053.1"/>
    <property type="molecule type" value="Genomic_DNA"/>
</dbReference>
<gene>
    <name evidence="2" type="ORF">E2C01_091289</name>
</gene>
<dbReference type="Proteomes" id="UP000324222">
    <property type="component" value="Unassembled WGS sequence"/>
</dbReference>
<evidence type="ECO:0000313" key="3">
    <source>
        <dbReference type="Proteomes" id="UP000324222"/>
    </source>
</evidence>
<organism evidence="2 3">
    <name type="scientific">Portunus trituberculatus</name>
    <name type="common">Swimming crab</name>
    <name type="synonym">Neptunus trituberculatus</name>
    <dbReference type="NCBI Taxonomy" id="210409"/>
    <lineage>
        <taxon>Eukaryota</taxon>
        <taxon>Metazoa</taxon>
        <taxon>Ecdysozoa</taxon>
        <taxon>Arthropoda</taxon>
        <taxon>Crustacea</taxon>
        <taxon>Multicrustacea</taxon>
        <taxon>Malacostraca</taxon>
        <taxon>Eumalacostraca</taxon>
        <taxon>Eucarida</taxon>
        <taxon>Decapoda</taxon>
        <taxon>Pleocyemata</taxon>
        <taxon>Brachyura</taxon>
        <taxon>Eubrachyura</taxon>
        <taxon>Portunoidea</taxon>
        <taxon>Portunidae</taxon>
        <taxon>Portuninae</taxon>
        <taxon>Portunus</taxon>
    </lineage>
</organism>
<protein>
    <submittedName>
        <fullName evidence="2">Uncharacterized protein</fullName>
    </submittedName>
</protein>
<reference evidence="2 3" key="1">
    <citation type="submission" date="2019-05" db="EMBL/GenBank/DDBJ databases">
        <title>Another draft genome of Portunus trituberculatus and its Hox gene families provides insights of decapod evolution.</title>
        <authorList>
            <person name="Jeong J.-H."/>
            <person name="Song I."/>
            <person name="Kim S."/>
            <person name="Choi T."/>
            <person name="Kim D."/>
            <person name="Ryu S."/>
            <person name="Kim W."/>
        </authorList>
    </citation>
    <scope>NUCLEOTIDE SEQUENCE [LARGE SCALE GENOMIC DNA]</scope>
    <source>
        <tissue evidence="2">Muscle</tissue>
    </source>
</reference>
<dbReference type="AlphaFoldDB" id="A0A5B7JNM4"/>
<comment type="caution">
    <text evidence="2">The sequence shown here is derived from an EMBL/GenBank/DDBJ whole genome shotgun (WGS) entry which is preliminary data.</text>
</comment>
<evidence type="ECO:0000256" key="1">
    <source>
        <dbReference type="SAM" id="MobiDB-lite"/>
    </source>
</evidence>
<evidence type="ECO:0000313" key="2">
    <source>
        <dbReference type="EMBL" id="MPC96053.1"/>
    </source>
</evidence>